<keyword evidence="4" id="KW-1185">Reference proteome</keyword>
<name>A0AA38H4M5_9TREE</name>
<feature type="compositionally biased region" description="Pro residues" evidence="1">
    <location>
        <begin position="25"/>
        <end position="34"/>
    </location>
</feature>
<dbReference type="GO" id="GO:0005743">
    <property type="term" value="C:mitochondrial inner membrane"/>
    <property type="evidence" value="ECO:0007669"/>
    <property type="project" value="TreeGrafter"/>
</dbReference>
<dbReference type="PANTHER" id="PTHR28523:SF1">
    <property type="entry name" value="CYTOCHROME C OXIDASE ASSEMBLY FACTOR 1"/>
    <property type="match status" value="1"/>
</dbReference>
<sequence length="231" mass="25881">MRPPIRLPACRLPLSLRSVRHASTRPPPPPPSPKIEPTIFASKSQPREVHYRPESQRGMPDPSAPRPQWETLHRAGMAKRSLEEEGGEAFAGPSKPRVMYERPGGRELPMISSRLPWFIALGLLGMGVWGAFILQATNAERLASSVLRQVNFQLRNSNDVRELLGDGIRLEPNWLGIGEPWISGSINMMQGRVDLSFRIIGSKGMRWNRLFHVDSTSAGRSVADRTIQSHR</sequence>
<proteinExistence type="predicted"/>
<gene>
    <name evidence="3" type="ORF">MKK02DRAFT_40864</name>
</gene>
<dbReference type="PANTHER" id="PTHR28523">
    <property type="entry name" value="CYTOCHROME C OXIDASE ASSEMBLY FACTOR 1"/>
    <property type="match status" value="1"/>
</dbReference>
<feature type="compositionally biased region" description="Basic and acidic residues" evidence="1">
    <location>
        <begin position="45"/>
        <end position="55"/>
    </location>
</feature>
<feature type="transmembrane region" description="Helical" evidence="2">
    <location>
        <begin position="115"/>
        <end position="134"/>
    </location>
</feature>
<evidence type="ECO:0000313" key="3">
    <source>
        <dbReference type="EMBL" id="KAI9632559.1"/>
    </source>
</evidence>
<dbReference type="Pfam" id="PF08695">
    <property type="entry name" value="Coa1"/>
    <property type="match status" value="1"/>
</dbReference>
<dbReference type="RefSeq" id="XP_052942336.1">
    <property type="nucleotide sequence ID" value="XM_053091310.1"/>
</dbReference>
<protein>
    <submittedName>
        <fullName evidence="3">Cytochrome oxidase complex assembly protein 1-domain-containing protein</fullName>
    </submittedName>
</protein>
<accession>A0AA38H4M5</accession>
<dbReference type="GeneID" id="77730515"/>
<dbReference type="Proteomes" id="UP001164286">
    <property type="component" value="Unassembled WGS sequence"/>
</dbReference>
<dbReference type="AlphaFoldDB" id="A0AA38H4M5"/>
<keyword evidence="2" id="KW-1133">Transmembrane helix</keyword>
<comment type="caution">
    <text evidence="3">The sequence shown here is derived from an EMBL/GenBank/DDBJ whole genome shotgun (WGS) entry which is preliminary data.</text>
</comment>
<organism evidence="3 4">
    <name type="scientific">Dioszegia hungarica</name>
    <dbReference type="NCBI Taxonomy" id="4972"/>
    <lineage>
        <taxon>Eukaryota</taxon>
        <taxon>Fungi</taxon>
        <taxon>Dikarya</taxon>
        <taxon>Basidiomycota</taxon>
        <taxon>Agaricomycotina</taxon>
        <taxon>Tremellomycetes</taxon>
        <taxon>Tremellales</taxon>
        <taxon>Bulleribasidiaceae</taxon>
        <taxon>Dioszegia</taxon>
    </lineage>
</organism>
<evidence type="ECO:0000256" key="1">
    <source>
        <dbReference type="SAM" id="MobiDB-lite"/>
    </source>
</evidence>
<dbReference type="InterPro" id="IPR042432">
    <property type="entry name" value="Coa1_fungi"/>
</dbReference>
<dbReference type="EMBL" id="JAKWFO010000014">
    <property type="protein sequence ID" value="KAI9632559.1"/>
    <property type="molecule type" value="Genomic_DNA"/>
</dbReference>
<evidence type="ECO:0000313" key="4">
    <source>
        <dbReference type="Proteomes" id="UP001164286"/>
    </source>
</evidence>
<dbReference type="GO" id="GO:0033617">
    <property type="term" value="P:mitochondrial respiratory chain complex IV assembly"/>
    <property type="evidence" value="ECO:0007669"/>
    <property type="project" value="InterPro"/>
</dbReference>
<feature type="region of interest" description="Disordered" evidence="1">
    <location>
        <begin position="1"/>
        <end position="98"/>
    </location>
</feature>
<keyword evidence="2" id="KW-0812">Transmembrane</keyword>
<keyword evidence="2" id="KW-0472">Membrane</keyword>
<evidence type="ECO:0000256" key="2">
    <source>
        <dbReference type="SAM" id="Phobius"/>
    </source>
</evidence>
<reference evidence="3" key="1">
    <citation type="journal article" date="2022" name="G3 (Bethesda)">
        <title>High quality genome of the basidiomycete yeast Dioszegia hungarica PDD-24b-2 isolated from cloud water.</title>
        <authorList>
            <person name="Jarrige D."/>
            <person name="Haridas S."/>
            <person name="Bleykasten-Grosshans C."/>
            <person name="Joly M."/>
            <person name="Nadalig T."/>
            <person name="Sancelme M."/>
            <person name="Vuilleumier S."/>
            <person name="Grigoriev I.V."/>
            <person name="Amato P."/>
            <person name="Bringel F."/>
        </authorList>
    </citation>
    <scope>NUCLEOTIDE SEQUENCE</scope>
    <source>
        <strain evidence="3">PDD-24b-2</strain>
    </source>
</reference>
<dbReference type="InterPro" id="IPR014807">
    <property type="entry name" value="Coa1"/>
</dbReference>